<dbReference type="InterPro" id="IPR023393">
    <property type="entry name" value="START-like_dom_sf"/>
</dbReference>
<accession>A0A0W0EYQ0</accession>
<name>A0A0W0EYQ0_MONRR</name>
<feature type="chain" id="PRO_5006901198" description="Coenzyme Q-binding protein COQ10 START domain-containing protein" evidence="1">
    <location>
        <begin position="22"/>
        <end position="222"/>
    </location>
</feature>
<dbReference type="eggNOG" id="ENOG502S6PP">
    <property type="taxonomic scope" value="Eukaryota"/>
</dbReference>
<dbReference type="SUPFAM" id="SSF55961">
    <property type="entry name" value="Bet v1-like"/>
    <property type="match status" value="1"/>
</dbReference>
<evidence type="ECO:0000313" key="2">
    <source>
        <dbReference type="EMBL" id="KTB29156.1"/>
    </source>
</evidence>
<protein>
    <recommendedName>
        <fullName evidence="4">Coenzyme Q-binding protein COQ10 START domain-containing protein</fullName>
    </recommendedName>
</protein>
<dbReference type="Gene3D" id="3.30.530.20">
    <property type="match status" value="1"/>
</dbReference>
<gene>
    <name evidence="2" type="ORF">WG66_18285</name>
</gene>
<comment type="caution">
    <text evidence="2">The sequence shown here is derived from an EMBL/GenBank/DDBJ whole genome shotgun (WGS) entry which is preliminary data.</text>
</comment>
<organism evidence="2 3">
    <name type="scientific">Moniliophthora roreri</name>
    <name type="common">Frosty pod rot fungus</name>
    <name type="synonym">Monilia roreri</name>
    <dbReference type="NCBI Taxonomy" id="221103"/>
    <lineage>
        <taxon>Eukaryota</taxon>
        <taxon>Fungi</taxon>
        <taxon>Dikarya</taxon>
        <taxon>Basidiomycota</taxon>
        <taxon>Agaricomycotina</taxon>
        <taxon>Agaricomycetes</taxon>
        <taxon>Agaricomycetidae</taxon>
        <taxon>Agaricales</taxon>
        <taxon>Marasmiineae</taxon>
        <taxon>Marasmiaceae</taxon>
        <taxon>Moniliophthora</taxon>
    </lineage>
</organism>
<reference evidence="2 3" key="1">
    <citation type="submission" date="2015-12" db="EMBL/GenBank/DDBJ databases">
        <title>Draft genome sequence of Moniliophthora roreri, the causal agent of frosty pod rot of cacao.</title>
        <authorList>
            <person name="Aime M.C."/>
            <person name="Diaz-Valderrama J.R."/>
            <person name="Kijpornyongpan T."/>
            <person name="Phillips-Mora W."/>
        </authorList>
    </citation>
    <scope>NUCLEOTIDE SEQUENCE [LARGE SCALE GENOMIC DNA]</scope>
    <source>
        <strain evidence="2 3">MCA 2952</strain>
    </source>
</reference>
<sequence>MLPIIRFFLPTLLFGAGVVSAQTPPSHLPPVAPGYFNVSASTLINAPIDEVWQVLLDLPKYPEWNPFARLASVLHLNKLPKLTEYGRKQVVTNALFIPIDDQTPKEGGYMLITTQIPPIEGPIDANTPGNLLNTRISGEKITHINTPEPYQAAWKFHPSADIALSAERWSVLSVFEGQTYYETREVFDGLLAPLVESTQGDGLQKGFHAQAKALKARLESMT</sequence>
<evidence type="ECO:0000313" key="3">
    <source>
        <dbReference type="Proteomes" id="UP000054988"/>
    </source>
</evidence>
<dbReference type="AlphaFoldDB" id="A0A0W0EYQ0"/>
<dbReference type="CDD" id="cd07822">
    <property type="entry name" value="SRPBCC_4"/>
    <property type="match status" value="1"/>
</dbReference>
<evidence type="ECO:0000256" key="1">
    <source>
        <dbReference type="SAM" id="SignalP"/>
    </source>
</evidence>
<feature type="signal peptide" evidence="1">
    <location>
        <begin position="1"/>
        <end position="21"/>
    </location>
</feature>
<dbReference type="EMBL" id="LATX01002447">
    <property type="protein sequence ID" value="KTB29156.1"/>
    <property type="molecule type" value="Genomic_DNA"/>
</dbReference>
<proteinExistence type="predicted"/>
<dbReference type="Proteomes" id="UP000054988">
    <property type="component" value="Unassembled WGS sequence"/>
</dbReference>
<evidence type="ECO:0008006" key="4">
    <source>
        <dbReference type="Google" id="ProtNLM"/>
    </source>
</evidence>
<keyword evidence="1" id="KW-0732">Signal</keyword>